<gene>
    <name evidence="1" type="ORF">SAP008A_007</name>
</gene>
<dbReference type="EMBL" id="GQ900376">
    <property type="protein sequence ID" value="ADA61235.1"/>
    <property type="molecule type" value="Genomic_DNA"/>
</dbReference>
<reference evidence="1" key="1">
    <citation type="submission" date="2009-08" db="EMBL/GenBank/DDBJ databases">
        <authorList>
            <person name="Gill J."/>
            <person name="Borman J."/>
            <person name="Shetty J."/>
            <person name="Hostetler J."/>
            <person name="Durkin S."/>
            <person name="Montgomery B."/>
        </authorList>
    </citation>
    <scope>NUCLEOTIDE SEQUENCE</scope>
    <source>
        <strain evidence="1">693-2</strain>
        <plasmid evidence="1">SAP008A</plasmid>
    </source>
</reference>
<evidence type="ECO:0000313" key="1">
    <source>
        <dbReference type="EMBL" id="ADA61235.1"/>
    </source>
</evidence>
<protein>
    <submittedName>
        <fullName evidence="1">Uncharacterized protein</fullName>
    </submittedName>
</protein>
<dbReference type="RefSeq" id="WP_012817951.1">
    <property type="nucleotide sequence ID" value="NC_013371.1"/>
</dbReference>
<name>D2J5V4_9STAP</name>
<geneLocation type="plasmid" evidence="1">
    <name>SAP008A</name>
</geneLocation>
<keyword evidence="1" id="KW-0614">Plasmid</keyword>
<reference evidence="1" key="2">
    <citation type="submission" date="2009-12" db="EMBL/GenBank/DDBJ databases">
        <authorList>
            <person name="Summers A.O."/>
            <person name="Shearer J."/>
            <person name="Wireman J."/>
        </authorList>
    </citation>
    <scope>NUCLEOTIDE SEQUENCE</scope>
    <source>
        <strain evidence="1">693-2</strain>
        <plasmid evidence="1">SAP008A</plasmid>
    </source>
</reference>
<proteinExistence type="predicted"/>
<accession>D2J5V4</accession>
<sequence>MIINHASTLSVDYFTSYLKLIMKAREFSLEEAIFYMKNNFFKDNIYLYGEETSKHFNQAIQLLKKEGDLNGKN</sequence>
<dbReference type="AlphaFoldDB" id="D2J5V4"/>
<organism evidence="1">
    <name type="scientific">Staphylococcus sp. 693-2</name>
    <dbReference type="NCBI Taxonomy" id="373067"/>
    <lineage>
        <taxon>Bacteria</taxon>
        <taxon>Bacillati</taxon>
        <taxon>Bacillota</taxon>
        <taxon>Bacilli</taxon>
        <taxon>Bacillales</taxon>
        <taxon>Staphylococcaceae</taxon>
        <taxon>Staphylococcus</taxon>
    </lineage>
</organism>